<feature type="transmembrane region" description="Helical" evidence="6">
    <location>
        <begin position="21"/>
        <end position="42"/>
    </location>
</feature>
<keyword evidence="3 6" id="KW-0812">Transmembrane</keyword>
<name>A0A3P1CEX4_9BACT</name>
<evidence type="ECO:0000256" key="5">
    <source>
        <dbReference type="ARBA" id="ARBA00023136"/>
    </source>
</evidence>
<dbReference type="Pfam" id="PF12704">
    <property type="entry name" value="MacB_PCD"/>
    <property type="match status" value="2"/>
</dbReference>
<feature type="transmembrane region" description="Helical" evidence="6">
    <location>
        <begin position="689"/>
        <end position="713"/>
    </location>
</feature>
<keyword evidence="10" id="KW-1185">Reference proteome</keyword>
<comment type="subcellular location">
    <subcellularLocation>
        <location evidence="1">Cell membrane</location>
        <topology evidence="1">Multi-pass membrane protein</topology>
    </subcellularLocation>
</comment>
<feature type="transmembrane region" description="Helical" evidence="6">
    <location>
        <begin position="779"/>
        <end position="796"/>
    </location>
</feature>
<dbReference type="Pfam" id="PF02687">
    <property type="entry name" value="FtsX"/>
    <property type="match status" value="2"/>
</dbReference>
<keyword evidence="4 6" id="KW-1133">Transmembrane helix</keyword>
<comment type="caution">
    <text evidence="9">The sequence shown here is derived from an EMBL/GenBank/DDBJ whole genome shotgun (WGS) entry which is preliminary data.</text>
</comment>
<dbReference type="Proteomes" id="UP000274271">
    <property type="component" value="Unassembled WGS sequence"/>
</dbReference>
<evidence type="ECO:0000259" key="8">
    <source>
        <dbReference type="Pfam" id="PF12704"/>
    </source>
</evidence>
<sequence length="813" mass="90244">MISSYLKTSGRNLLRNKLFSAINVVGLAISMSVGLLLIAFVLDLHSYDRFHQNGKRIYRITSVLTENREENGSRSGGRFATTSLKTGKLIRQKMAGIDEVAILRNDFSQDAKVGSTIVPIKGFWADPSLFRVFTFPMVEGNPDTALKDPYSVVLTESAAEKLFGHQPALGKAVRFDTLDYQVTGVMKDVPFFSHLNFEALVSLSTAEQLNRNNKDFDNWTSLSSNFVYLLLPPTIDPASIQSQLDAIATEENRAEETTTIQLELLPLYKIVVGESFRASEGGPGSVGPHMPPVVLWILGGLALVVIVSACFNYTNLSMARATRRFKEIGLRKAIGAGKSQVWQQFLVEAIMISLAALVLSYFLFLILRPQLISLAPEMQRLVKLELTPSMVVAFIVFSVTVGTMAGFMPALFFSNVSAIQALGNMASVKVFKHVTLRRVLVVVQYTLTLIFITATAIGYVQYKNILTFDLGFNTENVLNIDMQGNKPDAFLHELSEMPEVTALSRSLIITSIGNAWGGFIKYKDSRDSALVLTNHVDENYLALHQYKLIAGGNFRTRPNSAEAVNEVIVNQQFLKRFAIANSDPGKAIGEEITFSNFKIRDRRMTIVGVMKDFHYGKVDNLVGPVAFMPWTPGDRAVINAKIQSTDLLATRARIESVWKKIDRVHPFQAKFYDEAIEEAYSELSVLIKIIGFLSFLAISIASMGLFGMVVFTIETRLKEIGIRKVMGASSGNLVYLLSRGFLVLLSISTLIALPVTYLFFENFVLTHFPYHKPVQFTELFAGLLAVLLIAFMMIGSQTMKAAKRNPVEVLKSD</sequence>
<dbReference type="PANTHER" id="PTHR30572:SF18">
    <property type="entry name" value="ABC-TYPE MACROLIDE FAMILY EXPORT SYSTEM PERMEASE COMPONENT 2"/>
    <property type="match status" value="1"/>
</dbReference>
<dbReference type="InterPro" id="IPR050250">
    <property type="entry name" value="Macrolide_Exporter_MacB"/>
</dbReference>
<feature type="domain" description="ABC3 transporter permease C-terminal" evidence="7">
    <location>
        <begin position="692"/>
        <end position="806"/>
    </location>
</feature>
<evidence type="ECO:0000256" key="2">
    <source>
        <dbReference type="ARBA" id="ARBA00022475"/>
    </source>
</evidence>
<feature type="domain" description="ABC3 transporter permease C-terminal" evidence="7">
    <location>
        <begin position="301"/>
        <end position="415"/>
    </location>
</feature>
<dbReference type="AlphaFoldDB" id="A0A3P1CEX4"/>
<dbReference type="GO" id="GO:0022857">
    <property type="term" value="F:transmembrane transporter activity"/>
    <property type="evidence" value="ECO:0007669"/>
    <property type="project" value="TreeGrafter"/>
</dbReference>
<dbReference type="InterPro" id="IPR003838">
    <property type="entry name" value="ABC3_permease_C"/>
</dbReference>
<evidence type="ECO:0000259" key="7">
    <source>
        <dbReference type="Pfam" id="PF02687"/>
    </source>
</evidence>
<feature type="transmembrane region" description="Helical" evidence="6">
    <location>
        <begin position="439"/>
        <end position="460"/>
    </location>
</feature>
<keyword evidence="2" id="KW-1003">Cell membrane</keyword>
<dbReference type="EMBL" id="RQJP01000005">
    <property type="protein sequence ID" value="RRB11881.1"/>
    <property type="molecule type" value="Genomic_DNA"/>
</dbReference>
<dbReference type="InterPro" id="IPR025857">
    <property type="entry name" value="MacB_PCD"/>
</dbReference>
<dbReference type="GO" id="GO:0005886">
    <property type="term" value="C:plasma membrane"/>
    <property type="evidence" value="ECO:0007669"/>
    <property type="project" value="UniProtKB-SubCell"/>
</dbReference>
<dbReference type="PANTHER" id="PTHR30572">
    <property type="entry name" value="MEMBRANE COMPONENT OF TRANSPORTER-RELATED"/>
    <property type="match status" value="1"/>
</dbReference>
<feature type="transmembrane region" description="Helical" evidence="6">
    <location>
        <begin position="733"/>
        <end position="759"/>
    </location>
</feature>
<feature type="transmembrane region" description="Helical" evidence="6">
    <location>
        <begin position="345"/>
        <end position="367"/>
    </location>
</feature>
<reference evidence="9 10" key="1">
    <citation type="submission" date="2018-11" db="EMBL/GenBank/DDBJ databases">
        <authorList>
            <person name="Zhou Z."/>
            <person name="Wang G."/>
        </authorList>
    </citation>
    <scope>NUCLEOTIDE SEQUENCE [LARGE SCALE GENOMIC DNA]</scope>
    <source>
        <strain evidence="9 10">KCTC42998</strain>
    </source>
</reference>
<evidence type="ECO:0000256" key="1">
    <source>
        <dbReference type="ARBA" id="ARBA00004651"/>
    </source>
</evidence>
<keyword evidence="5 6" id="KW-0472">Membrane</keyword>
<protein>
    <submittedName>
        <fullName evidence="9">FtsX-like permease family protein</fullName>
    </submittedName>
</protein>
<feature type="transmembrane region" description="Helical" evidence="6">
    <location>
        <begin position="387"/>
        <end position="418"/>
    </location>
</feature>
<proteinExistence type="predicted"/>
<feature type="domain" description="MacB-like periplasmic core" evidence="8">
    <location>
        <begin position="20"/>
        <end position="246"/>
    </location>
</feature>
<gene>
    <name evidence="9" type="ORF">EHT87_25795</name>
</gene>
<feature type="transmembrane region" description="Helical" evidence="6">
    <location>
        <begin position="293"/>
        <end position="314"/>
    </location>
</feature>
<accession>A0A3P1CEX4</accession>
<evidence type="ECO:0000313" key="9">
    <source>
        <dbReference type="EMBL" id="RRB11881.1"/>
    </source>
</evidence>
<evidence type="ECO:0000313" key="10">
    <source>
        <dbReference type="Proteomes" id="UP000274271"/>
    </source>
</evidence>
<organism evidence="9 10">
    <name type="scientific">Larkinella knui</name>
    <dbReference type="NCBI Taxonomy" id="2025310"/>
    <lineage>
        <taxon>Bacteria</taxon>
        <taxon>Pseudomonadati</taxon>
        <taxon>Bacteroidota</taxon>
        <taxon>Cytophagia</taxon>
        <taxon>Cytophagales</taxon>
        <taxon>Spirosomataceae</taxon>
        <taxon>Larkinella</taxon>
    </lineage>
</organism>
<dbReference type="RefSeq" id="WP_124909633.1">
    <property type="nucleotide sequence ID" value="NZ_RQJP01000005.1"/>
</dbReference>
<evidence type="ECO:0000256" key="3">
    <source>
        <dbReference type="ARBA" id="ARBA00022692"/>
    </source>
</evidence>
<feature type="domain" description="MacB-like periplasmic core" evidence="8">
    <location>
        <begin position="475"/>
        <end position="655"/>
    </location>
</feature>
<dbReference type="OrthoDB" id="5933722at2"/>
<evidence type="ECO:0000256" key="4">
    <source>
        <dbReference type="ARBA" id="ARBA00022989"/>
    </source>
</evidence>
<evidence type="ECO:0000256" key="6">
    <source>
        <dbReference type="SAM" id="Phobius"/>
    </source>
</evidence>